<evidence type="ECO:0000259" key="6">
    <source>
        <dbReference type="SMART" id="SM00347"/>
    </source>
</evidence>
<evidence type="ECO:0000256" key="4">
    <source>
        <dbReference type="SAM" id="Coils"/>
    </source>
</evidence>
<proteinExistence type="predicted"/>
<evidence type="ECO:0000313" key="8">
    <source>
        <dbReference type="Proteomes" id="UP001519287"/>
    </source>
</evidence>
<evidence type="ECO:0000256" key="1">
    <source>
        <dbReference type="ARBA" id="ARBA00023015"/>
    </source>
</evidence>
<feature type="region of interest" description="Disordered" evidence="5">
    <location>
        <begin position="178"/>
        <end position="201"/>
    </location>
</feature>
<keyword evidence="2 7" id="KW-0238">DNA-binding</keyword>
<organism evidence="7 8">
    <name type="scientific">Paenibacillus eucommiae</name>
    <dbReference type="NCBI Taxonomy" id="1355755"/>
    <lineage>
        <taxon>Bacteria</taxon>
        <taxon>Bacillati</taxon>
        <taxon>Bacillota</taxon>
        <taxon>Bacilli</taxon>
        <taxon>Bacillales</taxon>
        <taxon>Paenibacillaceae</taxon>
        <taxon>Paenibacillus</taxon>
    </lineage>
</organism>
<sequence length="235" mass="27149">MTRSSDPQFNETENIEKEILLKEMMQQVANLQKRFQAEGEDEERSWMITKTSDSRIVEFLRESSVITLHVIDAIGELEPVNGITISKQFGIPRGSVSKITRKLVEQKIIRSEFLPDNKKEVLFHLTSIGQHIYKLHKQLHLHIEQNVRNFLRRYDVDQMQFLVQCMKDTSEASWVETESFEDDSDTAKNAQTAPGISEHASQEGTAIREILSMLQQLDARNLKKAKDLLQVAFFD</sequence>
<evidence type="ECO:0000256" key="3">
    <source>
        <dbReference type="ARBA" id="ARBA00023163"/>
    </source>
</evidence>
<dbReference type="InterPro" id="IPR036390">
    <property type="entry name" value="WH_DNA-bd_sf"/>
</dbReference>
<dbReference type="Gene3D" id="1.10.10.10">
    <property type="entry name" value="Winged helix-like DNA-binding domain superfamily/Winged helix DNA-binding domain"/>
    <property type="match status" value="1"/>
</dbReference>
<dbReference type="Proteomes" id="UP001519287">
    <property type="component" value="Unassembled WGS sequence"/>
</dbReference>
<feature type="coiled-coil region" evidence="4">
    <location>
        <begin position="14"/>
        <end position="41"/>
    </location>
</feature>
<dbReference type="SUPFAM" id="SSF46785">
    <property type="entry name" value="Winged helix' DNA-binding domain"/>
    <property type="match status" value="1"/>
</dbReference>
<dbReference type="EMBL" id="JAGGLB010000002">
    <property type="protein sequence ID" value="MBP1989383.1"/>
    <property type="molecule type" value="Genomic_DNA"/>
</dbReference>
<feature type="domain" description="HTH marR-type" evidence="6">
    <location>
        <begin position="58"/>
        <end position="159"/>
    </location>
</feature>
<dbReference type="GO" id="GO:0003677">
    <property type="term" value="F:DNA binding"/>
    <property type="evidence" value="ECO:0007669"/>
    <property type="project" value="UniProtKB-KW"/>
</dbReference>
<protein>
    <submittedName>
        <fullName evidence="7">DNA-binding MarR family transcriptional regulator</fullName>
    </submittedName>
</protein>
<keyword evidence="4" id="KW-0175">Coiled coil</keyword>
<name>A0ABS4IPE0_9BACL</name>
<keyword evidence="8" id="KW-1185">Reference proteome</keyword>
<dbReference type="InterPro" id="IPR000835">
    <property type="entry name" value="HTH_MarR-typ"/>
</dbReference>
<comment type="caution">
    <text evidence="7">The sequence shown here is derived from an EMBL/GenBank/DDBJ whole genome shotgun (WGS) entry which is preliminary data.</text>
</comment>
<gene>
    <name evidence="7" type="ORF">J2Z66_000978</name>
</gene>
<dbReference type="PANTHER" id="PTHR35790:SF4">
    <property type="entry name" value="HTH-TYPE TRANSCRIPTIONAL REGULATOR PCHR"/>
    <property type="match status" value="1"/>
</dbReference>
<dbReference type="SMART" id="SM00347">
    <property type="entry name" value="HTH_MARR"/>
    <property type="match status" value="1"/>
</dbReference>
<keyword evidence="1" id="KW-0805">Transcription regulation</keyword>
<dbReference type="RefSeq" id="WP_209970200.1">
    <property type="nucleotide sequence ID" value="NZ_JAGGLB010000002.1"/>
</dbReference>
<keyword evidence="3" id="KW-0804">Transcription</keyword>
<evidence type="ECO:0000256" key="5">
    <source>
        <dbReference type="SAM" id="MobiDB-lite"/>
    </source>
</evidence>
<accession>A0ABS4IPE0</accession>
<dbReference type="InterPro" id="IPR036388">
    <property type="entry name" value="WH-like_DNA-bd_sf"/>
</dbReference>
<evidence type="ECO:0000313" key="7">
    <source>
        <dbReference type="EMBL" id="MBP1989383.1"/>
    </source>
</evidence>
<dbReference type="PANTHER" id="PTHR35790">
    <property type="entry name" value="HTH-TYPE TRANSCRIPTIONAL REGULATOR PCHR"/>
    <property type="match status" value="1"/>
</dbReference>
<reference evidence="7 8" key="1">
    <citation type="submission" date="2021-03" db="EMBL/GenBank/DDBJ databases">
        <title>Genomic Encyclopedia of Type Strains, Phase IV (KMG-IV): sequencing the most valuable type-strain genomes for metagenomic binning, comparative biology and taxonomic classification.</title>
        <authorList>
            <person name="Goeker M."/>
        </authorList>
    </citation>
    <scope>NUCLEOTIDE SEQUENCE [LARGE SCALE GENOMIC DNA]</scope>
    <source>
        <strain evidence="7 8">DSM 26048</strain>
    </source>
</reference>
<evidence type="ECO:0000256" key="2">
    <source>
        <dbReference type="ARBA" id="ARBA00023125"/>
    </source>
</evidence>
<dbReference type="InterPro" id="IPR052067">
    <property type="entry name" value="Metal_resp_HTH_trans_reg"/>
</dbReference>